<dbReference type="AlphaFoldDB" id="Q2CBP0"/>
<dbReference type="Gene3D" id="3.40.190.10">
    <property type="entry name" value="Periplasmic binding protein-like II"/>
    <property type="match status" value="2"/>
</dbReference>
<evidence type="ECO:0000313" key="9">
    <source>
        <dbReference type="Proteomes" id="UP000003635"/>
    </source>
</evidence>
<dbReference type="Pfam" id="PF13531">
    <property type="entry name" value="SBP_bac_11"/>
    <property type="match status" value="1"/>
</dbReference>
<feature type="chain" id="PRO_5004207105" evidence="7">
    <location>
        <begin position="42"/>
        <end position="274"/>
    </location>
</feature>
<organism evidence="8 9">
    <name type="scientific">Oceanicola granulosus (strain ATCC BAA-861 / DSM 15982 / KCTC 12143 / HTCC2516)</name>
    <dbReference type="NCBI Taxonomy" id="314256"/>
    <lineage>
        <taxon>Bacteria</taxon>
        <taxon>Pseudomonadati</taxon>
        <taxon>Pseudomonadota</taxon>
        <taxon>Alphaproteobacteria</taxon>
        <taxon>Rhodobacterales</taxon>
        <taxon>Roseobacteraceae</taxon>
        <taxon>Oceanicola</taxon>
    </lineage>
</organism>
<dbReference type="PANTHER" id="PTHR30632:SF17">
    <property type="entry name" value="MOLYBDATE-BINDING PROTEIN MODA"/>
    <property type="match status" value="1"/>
</dbReference>
<feature type="binding site" evidence="6">
    <location>
        <position position="51"/>
    </location>
    <ligand>
        <name>molybdate</name>
        <dbReference type="ChEBI" id="CHEBI:36264"/>
    </ligand>
</feature>
<comment type="caution">
    <text evidence="8">The sequence shown here is derived from an EMBL/GenBank/DDBJ whole genome shotgun (WGS) entry which is preliminary data.</text>
</comment>
<evidence type="ECO:0000256" key="6">
    <source>
        <dbReference type="PIRSR" id="PIRSR004846-1"/>
    </source>
</evidence>
<evidence type="ECO:0000256" key="7">
    <source>
        <dbReference type="SAM" id="SignalP"/>
    </source>
</evidence>
<dbReference type="GO" id="GO:0015689">
    <property type="term" value="P:molybdate ion transport"/>
    <property type="evidence" value="ECO:0007669"/>
    <property type="project" value="InterPro"/>
</dbReference>
<dbReference type="NCBIfam" id="TIGR01256">
    <property type="entry name" value="modA"/>
    <property type="match status" value="1"/>
</dbReference>
<dbReference type="FunFam" id="3.40.190.10:FF:000035">
    <property type="entry name" value="Molybdate ABC transporter substrate-binding protein"/>
    <property type="match status" value="1"/>
</dbReference>
<evidence type="ECO:0000256" key="2">
    <source>
        <dbReference type="ARBA" id="ARBA00022505"/>
    </source>
</evidence>
<comment type="similarity">
    <text evidence="1">Belongs to the bacterial solute-binding protein ModA family.</text>
</comment>
<dbReference type="PANTHER" id="PTHR30632">
    <property type="entry name" value="MOLYBDATE-BINDING PERIPLASMIC PROTEIN"/>
    <property type="match status" value="1"/>
</dbReference>
<feature type="binding site" evidence="6">
    <location>
        <position position="163"/>
    </location>
    <ligand>
        <name>molybdate</name>
        <dbReference type="ChEBI" id="CHEBI:36264"/>
    </ligand>
</feature>
<keyword evidence="2 6" id="KW-0500">Molybdenum</keyword>
<dbReference type="SUPFAM" id="SSF53850">
    <property type="entry name" value="Periplasmic binding protein-like II"/>
    <property type="match status" value="1"/>
</dbReference>
<name>Q2CBP0_OCEGH</name>
<dbReference type="STRING" id="314256.OG2516_06459"/>
<evidence type="ECO:0000256" key="3">
    <source>
        <dbReference type="ARBA" id="ARBA00022723"/>
    </source>
</evidence>
<dbReference type="GO" id="GO:0030973">
    <property type="term" value="F:molybdate ion binding"/>
    <property type="evidence" value="ECO:0007669"/>
    <property type="project" value="TreeGrafter"/>
</dbReference>
<dbReference type="InterPro" id="IPR050682">
    <property type="entry name" value="ModA/WtpA"/>
</dbReference>
<comment type="subunit">
    <text evidence="5">The complex is composed of two ATP-binding proteins (ModC), two transmembrane proteins (ModB) and a solute-binding protein (ModA).</text>
</comment>
<dbReference type="HOGENOM" id="CLU_065520_3_0_5"/>
<dbReference type="Proteomes" id="UP000003635">
    <property type="component" value="Unassembled WGS sequence"/>
</dbReference>
<gene>
    <name evidence="8" type="ORF">OG2516_06459</name>
</gene>
<dbReference type="EMBL" id="AAOT01000037">
    <property type="protein sequence ID" value="EAR50091.1"/>
    <property type="molecule type" value="Genomic_DNA"/>
</dbReference>
<keyword evidence="9" id="KW-1185">Reference proteome</keyword>
<evidence type="ECO:0000256" key="5">
    <source>
        <dbReference type="ARBA" id="ARBA00062515"/>
    </source>
</evidence>
<protein>
    <submittedName>
        <fullName evidence="8">Molybdate ABC transporter, periplasmic molybdate-binding protein</fullName>
    </submittedName>
</protein>
<dbReference type="GO" id="GO:1901359">
    <property type="term" value="F:tungstate binding"/>
    <property type="evidence" value="ECO:0007669"/>
    <property type="project" value="UniProtKB-ARBA"/>
</dbReference>
<dbReference type="GO" id="GO:0030288">
    <property type="term" value="C:outer membrane-bounded periplasmic space"/>
    <property type="evidence" value="ECO:0007669"/>
    <property type="project" value="TreeGrafter"/>
</dbReference>
<accession>Q2CBP0</accession>
<feature type="binding site" evidence="6">
    <location>
        <position position="190"/>
    </location>
    <ligand>
        <name>molybdate</name>
        <dbReference type="ChEBI" id="CHEBI:36264"/>
    </ligand>
</feature>
<feature type="binding site" evidence="6">
    <location>
        <position position="208"/>
    </location>
    <ligand>
        <name>molybdate</name>
        <dbReference type="ChEBI" id="CHEBI:36264"/>
    </ligand>
</feature>
<proteinExistence type="inferred from homology"/>
<sequence length="274" mass="28073">MRSARRVGEVAARNHLPDLLMRRRLTALLLACLALPLPAAADAVTVFAAASLKEALDRVSADWEAESGHDVTVSYAGSSALARQIARGAPADLLLSASPEWMDLLEAEGLLVPGTRRDLLGNRLVLIAPAPAAPVPLGPDLDLPALLGPDGRLAMALVDAVPAGQYGKAALLSLGLWEEVAPRVAQVDNVRAALALVALGEAPLGIVYATDAAAEPAVAVVAEFPPESHPPIVYPVARIAGGAANPAADAFLAHLAGDAAQEAFRAHGFAPLPG</sequence>
<evidence type="ECO:0000256" key="4">
    <source>
        <dbReference type="ARBA" id="ARBA00022729"/>
    </source>
</evidence>
<dbReference type="PIRSF" id="PIRSF004846">
    <property type="entry name" value="ModA"/>
    <property type="match status" value="1"/>
</dbReference>
<evidence type="ECO:0000313" key="8">
    <source>
        <dbReference type="EMBL" id="EAR50091.1"/>
    </source>
</evidence>
<reference evidence="8 9" key="1">
    <citation type="journal article" date="2010" name="J. Bacteriol.">
        <title>Genome sequences of Oceanicola granulosus HTCC2516(T) and Oceanicola batsensis HTCC2597(TDelta).</title>
        <authorList>
            <person name="Thrash J.C."/>
            <person name="Cho J.C."/>
            <person name="Vergin K.L."/>
            <person name="Giovannoni S.J."/>
        </authorList>
    </citation>
    <scope>NUCLEOTIDE SEQUENCE [LARGE SCALE GENOMIC DNA]</scope>
    <source>
        <strain evidence="9">ATCC BAA-861 / DSM 15982 / KCTC 12143 / HTCC2516</strain>
    </source>
</reference>
<dbReference type="InterPro" id="IPR005950">
    <property type="entry name" value="ModA"/>
</dbReference>
<dbReference type="eggNOG" id="COG0725">
    <property type="taxonomic scope" value="Bacteria"/>
</dbReference>
<keyword evidence="4 7" id="KW-0732">Signal</keyword>
<feature type="binding site" evidence="6">
    <location>
        <position position="78"/>
    </location>
    <ligand>
        <name>molybdate</name>
        <dbReference type="ChEBI" id="CHEBI:36264"/>
    </ligand>
</feature>
<keyword evidence="3 6" id="KW-0479">Metal-binding</keyword>
<dbReference type="GO" id="GO:0046872">
    <property type="term" value="F:metal ion binding"/>
    <property type="evidence" value="ECO:0007669"/>
    <property type="project" value="UniProtKB-KW"/>
</dbReference>
<evidence type="ECO:0000256" key="1">
    <source>
        <dbReference type="ARBA" id="ARBA00009175"/>
    </source>
</evidence>
<feature type="signal peptide" evidence="7">
    <location>
        <begin position="1"/>
        <end position="41"/>
    </location>
</feature>